<dbReference type="Gene3D" id="1.10.630.10">
    <property type="entry name" value="Cytochrome P450"/>
    <property type="match status" value="1"/>
</dbReference>
<evidence type="ECO:0000256" key="8">
    <source>
        <dbReference type="SAM" id="Phobius"/>
    </source>
</evidence>
<keyword evidence="8" id="KW-0812">Transmembrane</keyword>
<evidence type="ECO:0000256" key="1">
    <source>
        <dbReference type="ARBA" id="ARBA00001971"/>
    </source>
</evidence>
<evidence type="ECO:0000256" key="2">
    <source>
        <dbReference type="ARBA" id="ARBA00010617"/>
    </source>
</evidence>
<feature type="transmembrane region" description="Helical" evidence="8">
    <location>
        <begin position="29"/>
        <end position="49"/>
    </location>
</feature>
<evidence type="ECO:0000256" key="4">
    <source>
        <dbReference type="ARBA" id="ARBA00023002"/>
    </source>
</evidence>
<keyword evidence="7" id="KW-0349">Heme</keyword>
<dbReference type="PANTHER" id="PTHR24305">
    <property type="entry name" value="CYTOCHROME P450"/>
    <property type="match status" value="1"/>
</dbReference>
<dbReference type="GO" id="GO:0016705">
    <property type="term" value="F:oxidoreductase activity, acting on paired donors, with incorporation or reduction of molecular oxygen"/>
    <property type="evidence" value="ECO:0007669"/>
    <property type="project" value="InterPro"/>
</dbReference>
<organism evidence="9 10">
    <name type="scientific">Aspergillus indologenus CBS 114.80</name>
    <dbReference type="NCBI Taxonomy" id="1450541"/>
    <lineage>
        <taxon>Eukaryota</taxon>
        <taxon>Fungi</taxon>
        <taxon>Dikarya</taxon>
        <taxon>Ascomycota</taxon>
        <taxon>Pezizomycotina</taxon>
        <taxon>Eurotiomycetes</taxon>
        <taxon>Eurotiomycetidae</taxon>
        <taxon>Eurotiales</taxon>
        <taxon>Aspergillaceae</taxon>
        <taxon>Aspergillus</taxon>
        <taxon>Aspergillus subgen. Circumdati</taxon>
    </lineage>
</organism>
<keyword evidence="6 9" id="KW-0503">Monooxygenase</keyword>
<gene>
    <name evidence="9" type="ORF">BP00DRAFT_45641</name>
</gene>
<dbReference type="AlphaFoldDB" id="A0A2V5HXM1"/>
<dbReference type="InterPro" id="IPR050121">
    <property type="entry name" value="Cytochrome_P450_monoxygenase"/>
</dbReference>
<dbReference type="GO" id="GO:0020037">
    <property type="term" value="F:heme binding"/>
    <property type="evidence" value="ECO:0007669"/>
    <property type="project" value="InterPro"/>
</dbReference>
<keyword evidence="3 7" id="KW-0479">Metal-binding</keyword>
<dbReference type="GO" id="GO:0004497">
    <property type="term" value="F:monooxygenase activity"/>
    <property type="evidence" value="ECO:0007669"/>
    <property type="project" value="UniProtKB-KW"/>
</dbReference>
<keyword evidence="10" id="KW-1185">Reference proteome</keyword>
<keyword evidence="4" id="KW-0560">Oxidoreductase</keyword>
<dbReference type="Proteomes" id="UP000248817">
    <property type="component" value="Unassembled WGS sequence"/>
</dbReference>
<dbReference type="EMBL" id="KZ825584">
    <property type="protein sequence ID" value="PYI26854.1"/>
    <property type="molecule type" value="Genomic_DNA"/>
</dbReference>
<dbReference type="InterPro" id="IPR002401">
    <property type="entry name" value="Cyt_P450_E_grp-I"/>
</dbReference>
<dbReference type="PRINTS" id="PR00463">
    <property type="entry name" value="EP450I"/>
</dbReference>
<keyword evidence="5 7" id="KW-0408">Iron</keyword>
<sequence length="554" mass="62594">MAIDVVSSSSIALGILAHQTLFRRGDWELYGKTIFEISSTVLVLAAWALWRLEEAPWSMVAVIQSLRSLGIYAGSFLLGLYGSLIVYRLGFHPLRRFPGPYAAKLSAFWLVFPGGQTARRLRRLHQVHGDFVRIRPREISISHPDAVQAVHGVHSACLRGPFYDVTHPSRSLLMTRDVAFHSQRRKAWDRGLGTAALSRYMKGLLENQAVFMTRLNDALDRSLDITTLASLAAYDCMGEAVFGMKFQTMQREDGREILQEKQDAKLMTGIVGFVPWSFVFIAYLPFVSFRSRLQELYSQMLQRRRNAKTQLPDLYSYLLQQQETGKGNVKLQDQDMVADCELALTAGSETVAVTMACMFYLLAQNPDKRRALQEEMDRVFGESNTPEHVYQDLATAPFLQGCIKETLRLYPPTVSGQQRLTPPAGTKIAGRWIPGDTIVTTPIYAIQRDPRNFIDPDRFVPERWSSKPEMVLRRDAFFPFSMGRFSCAGRALAMMELTVLMSSAVRSFDFTLAPDTSVEAGKFQEDVPFLDFLTISLPSIHLVFTRRGDSLLEI</sequence>
<dbReference type="InterPro" id="IPR036396">
    <property type="entry name" value="Cyt_P450_sf"/>
</dbReference>
<keyword evidence="8" id="KW-1133">Transmembrane helix</keyword>
<proteinExistence type="inferred from homology"/>
<dbReference type="InterPro" id="IPR001128">
    <property type="entry name" value="Cyt_P450"/>
</dbReference>
<dbReference type="CDD" id="cd11061">
    <property type="entry name" value="CYP67-like"/>
    <property type="match status" value="1"/>
</dbReference>
<dbReference type="PANTHER" id="PTHR24305:SF187">
    <property type="entry name" value="P450, PUTATIVE (EUROFUNG)-RELATED"/>
    <property type="match status" value="1"/>
</dbReference>
<evidence type="ECO:0000256" key="3">
    <source>
        <dbReference type="ARBA" id="ARBA00022723"/>
    </source>
</evidence>
<dbReference type="Pfam" id="PF00067">
    <property type="entry name" value="p450"/>
    <property type="match status" value="1"/>
</dbReference>
<accession>A0A2V5HXM1</accession>
<dbReference type="GO" id="GO:0005506">
    <property type="term" value="F:iron ion binding"/>
    <property type="evidence" value="ECO:0007669"/>
    <property type="project" value="InterPro"/>
</dbReference>
<protein>
    <submittedName>
        <fullName evidence="9">Benzoate 4-monooxygenase</fullName>
    </submittedName>
</protein>
<comment type="similarity">
    <text evidence="2">Belongs to the cytochrome P450 family.</text>
</comment>
<reference evidence="9 10" key="1">
    <citation type="submission" date="2018-02" db="EMBL/GenBank/DDBJ databases">
        <title>The genomes of Aspergillus section Nigri reveals drivers in fungal speciation.</title>
        <authorList>
            <consortium name="DOE Joint Genome Institute"/>
            <person name="Vesth T.C."/>
            <person name="Nybo J."/>
            <person name="Theobald S."/>
            <person name="Brandl J."/>
            <person name="Frisvad J.C."/>
            <person name="Nielsen K.F."/>
            <person name="Lyhne E.K."/>
            <person name="Kogle M.E."/>
            <person name="Kuo A."/>
            <person name="Riley R."/>
            <person name="Clum A."/>
            <person name="Nolan M."/>
            <person name="Lipzen A."/>
            <person name="Salamov A."/>
            <person name="Henrissat B."/>
            <person name="Wiebenga A."/>
            <person name="De vries R.P."/>
            <person name="Grigoriev I.V."/>
            <person name="Mortensen U.H."/>
            <person name="Andersen M.R."/>
            <person name="Baker S.E."/>
        </authorList>
    </citation>
    <scope>NUCLEOTIDE SEQUENCE [LARGE SCALE GENOMIC DNA]</scope>
    <source>
        <strain evidence="9 10">CBS 114.80</strain>
    </source>
</reference>
<feature type="transmembrane region" description="Helical" evidence="8">
    <location>
        <begin position="266"/>
        <end position="286"/>
    </location>
</feature>
<evidence type="ECO:0000313" key="9">
    <source>
        <dbReference type="EMBL" id="PYI26854.1"/>
    </source>
</evidence>
<feature type="transmembrane region" description="Helical" evidence="8">
    <location>
        <begin position="69"/>
        <end position="87"/>
    </location>
</feature>
<evidence type="ECO:0000256" key="6">
    <source>
        <dbReference type="ARBA" id="ARBA00023033"/>
    </source>
</evidence>
<evidence type="ECO:0000256" key="5">
    <source>
        <dbReference type="ARBA" id="ARBA00023004"/>
    </source>
</evidence>
<feature type="binding site" description="axial binding residue" evidence="7">
    <location>
        <position position="487"/>
    </location>
    <ligand>
        <name>heme</name>
        <dbReference type="ChEBI" id="CHEBI:30413"/>
    </ligand>
    <ligandPart>
        <name>Fe</name>
        <dbReference type="ChEBI" id="CHEBI:18248"/>
    </ligandPart>
</feature>
<dbReference type="SUPFAM" id="SSF48264">
    <property type="entry name" value="Cytochrome P450"/>
    <property type="match status" value="1"/>
</dbReference>
<name>A0A2V5HXM1_9EURO</name>
<keyword evidence="8" id="KW-0472">Membrane</keyword>
<evidence type="ECO:0000313" key="10">
    <source>
        <dbReference type="Proteomes" id="UP000248817"/>
    </source>
</evidence>
<evidence type="ECO:0000256" key="7">
    <source>
        <dbReference type="PIRSR" id="PIRSR602401-1"/>
    </source>
</evidence>
<comment type="cofactor">
    <cofactor evidence="1 7">
        <name>heme</name>
        <dbReference type="ChEBI" id="CHEBI:30413"/>
    </cofactor>
</comment>
<dbReference type="PRINTS" id="PR00385">
    <property type="entry name" value="P450"/>
</dbReference>